<dbReference type="PATRIC" id="fig|1423805.4.peg.2287"/>
<dbReference type="InterPro" id="IPR004013">
    <property type="entry name" value="PHP_dom"/>
</dbReference>
<dbReference type="GO" id="GO:0005737">
    <property type="term" value="C:cytoplasm"/>
    <property type="evidence" value="ECO:0007669"/>
    <property type="project" value="TreeGrafter"/>
</dbReference>
<name>A0A0R1R1B0_9LACO</name>
<dbReference type="GO" id="GO:0004401">
    <property type="term" value="F:histidinol-phosphatase activity"/>
    <property type="evidence" value="ECO:0007669"/>
    <property type="project" value="UniProtKB-UniRule"/>
</dbReference>
<dbReference type="GO" id="GO:0000105">
    <property type="term" value="P:L-histidine biosynthetic process"/>
    <property type="evidence" value="ECO:0007669"/>
    <property type="project" value="UniProtKB-UniRule"/>
</dbReference>
<accession>A0A0R1R1B0</accession>
<dbReference type="RefSeq" id="WP_056963084.1">
    <property type="nucleotide sequence ID" value="NZ_AZFC01000003.1"/>
</dbReference>
<reference evidence="10 11" key="1">
    <citation type="journal article" date="2015" name="Genome Announc.">
        <title>Expanding the biotechnology potential of lactobacilli through comparative genomics of 213 strains and associated genera.</title>
        <authorList>
            <person name="Sun Z."/>
            <person name="Harris H.M."/>
            <person name="McCann A."/>
            <person name="Guo C."/>
            <person name="Argimon S."/>
            <person name="Zhang W."/>
            <person name="Yang X."/>
            <person name="Jeffery I.B."/>
            <person name="Cooney J.C."/>
            <person name="Kagawa T.F."/>
            <person name="Liu W."/>
            <person name="Song Y."/>
            <person name="Salvetti E."/>
            <person name="Wrobel A."/>
            <person name="Rasinkangas P."/>
            <person name="Parkhill J."/>
            <person name="Rea M.C."/>
            <person name="O'Sullivan O."/>
            <person name="Ritari J."/>
            <person name="Douillard F.P."/>
            <person name="Paul Ross R."/>
            <person name="Yang R."/>
            <person name="Briner A.E."/>
            <person name="Felis G.E."/>
            <person name="de Vos W.M."/>
            <person name="Barrangou R."/>
            <person name="Klaenhammer T.R."/>
            <person name="Caufield P.W."/>
            <person name="Cui Y."/>
            <person name="Zhang H."/>
            <person name="O'Toole P.W."/>
        </authorList>
    </citation>
    <scope>NUCLEOTIDE SEQUENCE [LARGE SCALE GENOMIC DNA]</scope>
    <source>
        <strain evidence="10 11">DSM 15429</strain>
    </source>
</reference>
<evidence type="ECO:0000313" key="11">
    <source>
        <dbReference type="Proteomes" id="UP000051835"/>
    </source>
</evidence>
<evidence type="ECO:0000256" key="3">
    <source>
        <dbReference type="ARBA" id="ARBA00013085"/>
    </source>
</evidence>
<dbReference type="PANTHER" id="PTHR21039:SF0">
    <property type="entry name" value="HISTIDINOL-PHOSPHATASE"/>
    <property type="match status" value="1"/>
</dbReference>
<dbReference type="InterPro" id="IPR016195">
    <property type="entry name" value="Pol/histidinol_Pase-like"/>
</dbReference>
<evidence type="ECO:0000256" key="8">
    <source>
        <dbReference type="RuleBase" id="RU366003"/>
    </source>
</evidence>
<comment type="similarity">
    <text evidence="2 8">Belongs to the PHP hydrolase family. HisK subfamily.</text>
</comment>
<feature type="domain" description="PHP" evidence="9">
    <location>
        <begin position="9"/>
        <end position="189"/>
    </location>
</feature>
<comment type="catalytic activity">
    <reaction evidence="7 8">
        <text>L-histidinol phosphate + H2O = L-histidinol + phosphate</text>
        <dbReference type="Rhea" id="RHEA:14465"/>
        <dbReference type="ChEBI" id="CHEBI:15377"/>
        <dbReference type="ChEBI" id="CHEBI:43474"/>
        <dbReference type="ChEBI" id="CHEBI:57699"/>
        <dbReference type="ChEBI" id="CHEBI:57980"/>
        <dbReference type="EC" id="3.1.3.15"/>
    </reaction>
</comment>
<dbReference type="Proteomes" id="UP000051835">
    <property type="component" value="Unassembled WGS sequence"/>
</dbReference>
<evidence type="ECO:0000256" key="5">
    <source>
        <dbReference type="ARBA" id="ARBA00022801"/>
    </source>
</evidence>
<dbReference type="SUPFAM" id="SSF89550">
    <property type="entry name" value="PHP domain-like"/>
    <property type="match status" value="1"/>
</dbReference>
<organism evidence="10 11">
    <name type="scientific">Levilactobacillus spicheri DSM 15429</name>
    <dbReference type="NCBI Taxonomy" id="1423805"/>
    <lineage>
        <taxon>Bacteria</taxon>
        <taxon>Bacillati</taxon>
        <taxon>Bacillota</taxon>
        <taxon>Bacilli</taxon>
        <taxon>Lactobacillales</taxon>
        <taxon>Lactobacillaceae</taxon>
        <taxon>Levilactobacillus</taxon>
    </lineage>
</organism>
<dbReference type="Gene3D" id="3.20.20.140">
    <property type="entry name" value="Metal-dependent hydrolases"/>
    <property type="match status" value="1"/>
</dbReference>
<proteinExistence type="inferred from homology"/>
<evidence type="ECO:0000259" key="9">
    <source>
        <dbReference type="Pfam" id="PF02811"/>
    </source>
</evidence>
<evidence type="ECO:0000256" key="7">
    <source>
        <dbReference type="ARBA" id="ARBA00049158"/>
    </source>
</evidence>
<keyword evidence="5 8" id="KW-0378">Hydrolase</keyword>
<dbReference type="AlphaFoldDB" id="A0A0R1R1B0"/>
<dbReference type="UniPathway" id="UPA00031">
    <property type="reaction ID" value="UER00013"/>
</dbReference>
<comment type="caution">
    <text evidence="10">The sequence shown here is derived from an EMBL/GenBank/DDBJ whole genome shotgun (WGS) entry which is preliminary data.</text>
</comment>
<dbReference type="EC" id="3.1.3.15" evidence="3 8"/>
<protein>
    <recommendedName>
        <fullName evidence="3 8">Histidinol-phosphatase</fullName>
        <shortName evidence="8">HolPase</shortName>
        <ecNumber evidence="3 8">3.1.3.15</ecNumber>
    </recommendedName>
</protein>
<gene>
    <name evidence="10" type="ORF">FD37_GL002224</name>
</gene>
<keyword evidence="4 8" id="KW-0028">Amino-acid biosynthesis</keyword>
<evidence type="ECO:0000256" key="1">
    <source>
        <dbReference type="ARBA" id="ARBA00004970"/>
    </source>
</evidence>
<evidence type="ECO:0000313" key="10">
    <source>
        <dbReference type="EMBL" id="KRL50094.1"/>
    </source>
</evidence>
<evidence type="ECO:0000256" key="4">
    <source>
        <dbReference type="ARBA" id="ARBA00022605"/>
    </source>
</evidence>
<dbReference type="EMBL" id="AZFC01000003">
    <property type="protein sequence ID" value="KRL50094.1"/>
    <property type="molecule type" value="Genomic_DNA"/>
</dbReference>
<sequence length="266" mass="29952">MTLFTPSPHSEFSFDSTEPLSRYLQAHPNAPVVATEQLDFHNPVAHFHNNVPNYAKYCRTLTTLQKRYGVRLYRGVEIGYTAAAEAKIIAYLDRHPFDLRLLAVHQNGQFDFTQRTVLQLPVAEVVREYLQLIIDALESPVPADVLAHFDYGLRQLTLTPAELDRYAGDRLDRMLALVCQRGLALELNTKSMYHYGNVALYDALITRYLAHGGHRFSIGSDAHQLSGYASQFAAARRLLLQHGVTTITRFTDHPETVSLVNGARTA</sequence>
<dbReference type="PANTHER" id="PTHR21039">
    <property type="entry name" value="HISTIDINOL PHOSPHATASE-RELATED"/>
    <property type="match status" value="1"/>
</dbReference>
<evidence type="ECO:0000256" key="2">
    <source>
        <dbReference type="ARBA" id="ARBA00009152"/>
    </source>
</evidence>
<evidence type="ECO:0000256" key="6">
    <source>
        <dbReference type="ARBA" id="ARBA00023102"/>
    </source>
</evidence>
<dbReference type="InterPro" id="IPR010140">
    <property type="entry name" value="Histidinol_P_phosphatase_HisJ"/>
</dbReference>
<comment type="pathway">
    <text evidence="1 8">Amino-acid biosynthesis; L-histidine biosynthesis; L-histidine from 5-phospho-alpha-D-ribose 1-diphosphate: step 8/9.</text>
</comment>
<keyword evidence="6 8" id="KW-0368">Histidine biosynthesis</keyword>
<dbReference type="Pfam" id="PF02811">
    <property type="entry name" value="PHP"/>
    <property type="match status" value="1"/>
</dbReference>